<evidence type="ECO:0000313" key="2">
    <source>
        <dbReference type="EMBL" id="RAJ85918.1"/>
    </source>
</evidence>
<feature type="signal peptide" evidence="1">
    <location>
        <begin position="1"/>
        <end position="20"/>
    </location>
</feature>
<organism evidence="2 3">
    <name type="scientific">Chitinophaga dinghuensis</name>
    <dbReference type="NCBI Taxonomy" id="1539050"/>
    <lineage>
        <taxon>Bacteria</taxon>
        <taxon>Pseudomonadati</taxon>
        <taxon>Bacteroidota</taxon>
        <taxon>Chitinophagia</taxon>
        <taxon>Chitinophagales</taxon>
        <taxon>Chitinophagaceae</taxon>
        <taxon>Chitinophaga</taxon>
    </lineage>
</organism>
<dbReference type="AlphaFoldDB" id="A0A327W8W4"/>
<evidence type="ECO:0000313" key="3">
    <source>
        <dbReference type="Proteomes" id="UP000249819"/>
    </source>
</evidence>
<dbReference type="OrthoDB" id="128937at2"/>
<reference evidence="2 3" key="1">
    <citation type="submission" date="2018-06" db="EMBL/GenBank/DDBJ databases">
        <title>Genomic Encyclopedia of Archaeal and Bacterial Type Strains, Phase II (KMG-II): from individual species to whole genera.</title>
        <authorList>
            <person name="Goeker M."/>
        </authorList>
    </citation>
    <scope>NUCLEOTIDE SEQUENCE [LARGE SCALE GENOMIC DNA]</scope>
    <source>
        <strain evidence="2 3">DSM 29821</strain>
    </source>
</reference>
<proteinExistence type="predicted"/>
<accession>A0A327W8W4</accession>
<evidence type="ECO:0008006" key="4">
    <source>
        <dbReference type="Google" id="ProtNLM"/>
    </source>
</evidence>
<comment type="caution">
    <text evidence="2">The sequence shown here is derived from an EMBL/GenBank/DDBJ whole genome shotgun (WGS) entry which is preliminary data.</text>
</comment>
<dbReference type="Gene3D" id="2.50.20.10">
    <property type="entry name" value="Lipoprotein localisation LolA/LolB/LppX"/>
    <property type="match status" value="1"/>
</dbReference>
<dbReference type="Proteomes" id="UP000249819">
    <property type="component" value="Unassembled WGS sequence"/>
</dbReference>
<keyword evidence="1" id="KW-0732">Signal</keyword>
<gene>
    <name evidence="2" type="ORF">CLV59_102625</name>
</gene>
<sequence>MQAFKYFSVMVVMLFASATASFGQTLTDILNKHYAAMGGIAKISGIKSQYVEGVTMAQGQEIPFKRWGVNNKSMRLEFDVMGTSNVQVVNQKSGWIYMPIMGQLSPEDMDSATFSAMKGLLDVSGSELYDYASKGKMVTYIGKDTVNGKPAYKLKVTTKEGNVGYVFLDAGTYYIVRAKNSLTIGGKEQELVSDFSEYQKNPEGYVYPGKSSQGGMMTMVINKMEVNQPMADSLFIKPAK</sequence>
<dbReference type="EMBL" id="QLMA01000002">
    <property type="protein sequence ID" value="RAJ85918.1"/>
    <property type="molecule type" value="Genomic_DNA"/>
</dbReference>
<name>A0A327W8W4_9BACT</name>
<evidence type="ECO:0000256" key="1">
    <source>
        <dbReference type="SAM" id="SignalP"/>
    </source>
</evidence>
<feature type="chain" id="PRO_5016463235" description="Outer membrane lipoprotein-sorting protein" evidence="1">
    <location>
        <begin position="21"/>
        <end position="240"/>
    </location>
</feature>
<keyword evidence="3" id="KW-1185">Reference proteome</keyword>
<dbReference type="RefSeq" id="WP_111591541.1">
    <property type="nucleotide sequence ID" value="NZ_QLMA01000002.1"/>
</dbReference>
<protein>
    <recommendedName>
        <fullName evidence="4">Outer membrane lipoprotein-sorting protein</fullName>
    </recommendedName>
</protein>